<evidence type="ECO:0000256" key="1">
    <source>
        <dbReference type="SAM" id="SignalP"/>
    </source>
</evidence>
<feature type="domain" description="Carbohydrate-binding" evidence="2">
    <location>
        <begin position="434"/>
        <end position="569"/>
    </location>
</feature>
<keyword evidence="4" id="KW-1185">Reference proteome</keyword>
<dbReference type="OrthoDB" id="7294637at2"/>
<evidence type="ECO:0000259" key="2">
    <source>
        <dbReference type="Pfam" id="PF06452"/>
    </source>
</evidence>
<dbReference type="Gene3D" id="2.60.40.1190">
    <property type="match status" value="1"/>
</dbReference>
<dbReference type="PANTHER" id="PTHR38792:SF3">
    <property type="entry name" value="BNR_ASP-BOX REPEAT DOMAIN PROTEIN (AFU_ORTHOLOGUE AFUA_7G06430)-RELATED"/>
    <property type="match status" value="1"/>
</dbReference>
<evidence type="ECO:0000313" key="4">
    <source>
        <dbReference type="Proteomes" id="UP000232673"/>
    </source>
</evidence>
<dbReference type="SUPFAM" id="SSF50939">
    <property type="entry name" value="Sialidases"/>
    <property type="match status" value="1"/>
</dbReference>
<evidence type="ECO:0000313" key="3">
    <source>
        <dbReference type="EMBL" id="PKD19078.1"/>
    </source>
</evidence>
<dbReference type="PANTHER" id="PTHR38792">
    <property type="entry name" value="BNR/ASP-BOX REPEAT DOMAIN PROTEIN (AFU_ORTHOLOGUE AFUA_7G06430)-RELATED"/>
    <property type="match status" value="1"/>
</dbReference>
<keyword evidence="1" id="KW-0732">Signal</keyword>
<dbReference type="AlphaFoldDB" id="A0A2N0TWP6"/>
<gene>
    <name evidence="3" type="ORF">APR41_16840</name>
</gene>
<dbReference type="GO" id="GO:0030246">
    <property type="term" value="F:carbohydrate binding"/>
    <property type="evidence" value="ECO:0007669"/>
    <property type="project" value="InterPro"/>
</dbReference>
<dbReference type="STRING" id="447422.SAMN05660903_03483"/>
<dbReference type="GO" id="GO:0004553">
    <property type="term" value="F:hydrolase activity, hydrolyzing O-glycosyl compounds"/>
    <property type="evidence" value="ECO:0007669"/>
    <property type="project" value="InterPro"/>
</dbReference>
<accession>A0A2N0TWP6</accession>
<sequence length="585" mass="64776">MKFLIKLFLAALVIVMISCSTDEAQPKNDEIDDDPVSGIESRTPVAGVRIAWDFNTKTLVSQENDTGYSGYPRLIQLEDESLLVVYESKGNVLVKKSNDSGENWSEPITVVKGDQGVNMATPDVLQLQNGAILVMYNPRPGETADPTKKFLIKTILSNDNGMSWQNDQVVYEGDTEFENGVWEPTALQLPEGEIQLFFSNESIYPNSNEQNISLLRSKDHGLTWSEPEIVSFRAGSRDGMPAPLYLDNQNEIMLSIEDNGEHNQFKPYIIRNSVSENWSHTIGGSSEQRNYALLEELENSEYAGAPYLAQLQTGETLLSYQGTDARNGNDLNNADMKVALGNENGEDFNRISTPFLIPEGKSALWNSIAVLNDNTVIALTTTNAFSSANASEVWMIKGQVIPELKAEHTSLEIDGETTEGIWKDHFPIFIGHTSSTRLQANVSFDNQNLYIISKVSDVTVSTDNQNIANNDGMVIYLDPSNKSFETPGPGTYKIIISASNQVLAYEGNDSQWREIELTEMDTEVINNEEGYAQEIALAWNAIGGKPTSNTIGLNVELIERGDSNYIETISATQTDAPYTWLSLKL</sequence>
<dbReference type="SUPFAM" id="SSF49344">
    <property type="entry name" value="CBD9-like"/>
    <property type="match status" value="1"/>
</dbReference>
<dbReference type="InterPro" id="IPR036278">
    <property type="entry name" value="Sialidase_sf"/>
</dbReference>
<protein>
    <recommendedName>
        <fullName evidence="2">Carbohydrate-binding domain-containing protein</fullName>
    </recommendedName>
</protein>
<comment type="caution">
    <text evidence="3">The sequence shown here is derived from an EMBL/GenBank/DDBJ whole genome shotgun (WGS) entry which is preliminary data.</text>
</comment>
<feature type="chain" id="PRO_5014883964" description="Carbohydrate-binding domain-containing protein" evidence="1">
    <location>
        <begin position="25"/>
        <end position="585"/>
    </location>
</feature>
<reference evidence="3 4" key="1">
    <citation type="submission" date="2015-10" db="EMBL/GenBank/DDBJ databases">
        <title>Draft genome sequence of Salegentibacter salinarum KCTC 12975.</title>
        <authorList>
            <person name="Lin W."/>
            <person name="Zheng Q."/>
        </authorList>
    </citation>
    <scope>NUCLEOTIDE SEQUENCE [LARGE SCALE GENOMIC DNA]</scope>
    <source>
        <strain evidence="3 4">KCTC 12975</strain>
    </source>
</reference>
<dbReference type="Pfam" id="PF06452">
    <property type="entry name" value="CBM9_1"/>
    <property type="match status" value="1"/>
</dbReference>
<dbReference type="CDD" id="cd15482">
    <property type="entry name" value="Sialidase_non-viral"/>
    <property type="match status" value="1"/>
</dbReference>
<dbReference type="EMBL" id="LKTS01000017">
    <property type="protein sequence ID" value="PKD19078.1"/>
    <property type="molecule type" value="Genomic_DNA"/>
</dbReference>
<dbReference type="Proteomes" id="UP000232673">
    <property type="component" value="Unassembled WGS sequence"/>
</dbReference>
<organism evidence="3 4">
    <name type="scientific">Salegentibacter salinarum</name>
    <dbReference type="NCBI Taxonomy" id="447422"/>
    <lineage>
        <taxon>Bacteria</taxon>
        <taxon>Pseudomonadati</taxon>
        <taxon>Bacteroidota</taxon>
        <taxon>Flavobacteriia</taxon>
        <taxon>Flavobacteriales</taxon>
        <taxon>Flavobacteriaceae</taxon>
        <taxon>Salegentibacter</taxon>
    </lineage>
</organism>
<name>A0A2N0TWP6_9FLAO</name>
<dbReference type="RefSeq" id="WP_101023058.1">
    <property type="nucleotide sequence ID" value="NZ_FUZC01000020.1"/>
</dbReference>
<proteinExistence type="predicted"/>
<feature type="signal peptide" evidence="1">
    <location>
        <begin position="1"/>
        <end position="24"/>
    </location>
</feature>
<dbReference type="GO" id="GO:0016052">
    <property type="term" value="P:carbohydrate catabolic process"/>
    <property type="evidence" value="ECO:0007669"/>
    <property type="project" value="InterPro"/>
</dbReference>
<dbReference type="Gene3D" id="2.120.10.10">
    <property type="match status" value="1"/>
</dbReference>
<dbReference type="InterPro" id="IPR010502">
    <property type="entry name" value="Carb-bd_dom_fam9"/>
</dbReference>
<dbReference type="PROSITE" id="PS51257">
    <property type="entry name" value="PROKAR_LIPOPROTEIN"/>
    <property type="match status" value="1"/>
</dbReference>